<gene>
    <name evidence="2" type="ordered locus">PYCH_03790</name>
</gene>
<dbReference type="KEGG" id="pya:PYCH_03790"/>
<evidence type="ECO:0000313" key="3">
    <source>
        <dbReference type="Proteomes" id="UP000008386"/>
    </source>
</evidence>
<feature type="transmembrane region" description="Helical" evidence="1">
    <location>
        <begin position="66"/>
        <end position="88"/>
    </location>
</feature>
<dbReference type="eggNOG" id="arCOG11750">
    <property type="taxonomic scope" value="Archaea"/>
</dbReference>
<evidence type="ECO:0000256" key="1">
    <source>
        <dbReference type="SAM" id="Phobius"/>
    </source>
</evidence>
<dbReference type="HOGENOM" id="CLU_2067897_0_0_2"/>
<feature type="transmembrane region" description="Helical" evidence="1">
    <location>
        <begin position="37"/>
        <end position="59"/>
    </location>
</feature>
<dbReference type="EMBL" id="CP002779">
    <property type="protein sequence ID" value="AEH24070.1"/>
    <property type="molecule type" value="Genomic_DNA"/>
</dbReference>
<name>F8AH12_PYRYC</name>
<reference evidence="2 3" key="1">
    <citation type="journal article" date="2011" name="J. Bacteriol.">
        <title>Complete genome sequence of the obligate piezophilic hyperthermophilic archaeon Pyrococcus yayanosii CH1.</title>
        <authorList>
            <person name="Jun X."/>
            <person name="Lupeng L."/>
            <person name="Minjuan X."/>
            <person name="Oger P."/>
            <person name="Fengping W."/>
            <person name="Jebbar M."/>
            <person name="Xiang X."/>
        </authorList>
    </citation>
    <scope>NUCLEOTIDE SEQUENCE [LARGE SCALE GENOMIC DNA]</scope>
    <source>
        <strain evidence="3">CH1 / JCM 16557</strain>
    </source>
</reference>
<protein>
    <submittedName>
        <fullName evidence="2">Uncharacterized protein</fullName>
    </submittedName>
</protein>
<dbReference type="OrthoDB" id="103633at2157"/>
<keyword evidence="1" id="KW-0812">Transmembrane</keyword>
<keyword evidence="1" id="KW-0472">Membrane</keyword>
<dbReference type="RefSeq" id="WP_013905127.1">
    <property type="nucleotide sequence ID" value="NC_015680.1"/>
</dbReference>
<keyword evidence="3" id="KW-1185">Reference proteome</keyword>
<keyword evidence="1" id="KW-1133">Transmembrane helix</keyword>
<dbReference type="GeneID" id="10836955"/>
<feature type="transmembrane region" description="Helical" evidence="1">
    <location>
        <begin position="7"/>
        <end position="25"/>
    </location>
</feature>
<organism evidence="2 3">
    <name type="scientific">Pyrococcus yayanosii (strain CH1 / JCM 16557)</name>
    <dbReference type="NCBI Taxonomy" id="529709"/>
    <lineage>
        <taxon>Archaea</taxon>
        <taxon>Methanobacteriati</taxon>
        <taxon>Methanobacteriota</taxon>
        <taxon>Thermococci</taxon>
        <taxon>Thermococcales</taxon>
        <taxon>Thermococcaceae</taxon>
        <taxon>Pyrococcus</taxon>
    </lineage>
</organism>
<evidence type="ECO:0000313" key="2">
    <source>
        <dbReference type="EMBL" id="AEH24070.1"/>
    </source>
</evidence>
<feature type="transmembrane region" description="Helical" evidence="1">
    <location>
        <begin position="94"/>
        <end position="114"/>
    </location>
</feature>
<dbReference type="STRING" id="529709.PYCH_03790"/>
<proteinExistence type="predicted"/>
<dbReference type="AlphaFoldDB" id="F8AH12"/>
<sequence length="136" mass="14751">MENRKLSFGMLFILFLMLFISYSGISRGTFWENPLRGTLTGLGIGLGLLLPPLIVVLTLMNRTSLYVAVVIAAGTELLLSGILALSGYTGYARVFVEATVIGLPAGLLMAWVVAQERGDSKITKQKESETIINREA</sequence>
<accession>F8AH12</accession>
<dbReference type="Proteomes" id="UP000008386">
    <property type="component" value="Chromosome"/>
</dbReference>